<reference evidence="6" key="2">
    <citation type="submission" date="2004-02" db="EMBL/GenBank/DDBJ databases">
        <authorList>
            <consortium name="Genoscope"/>
            <consortium name="Whitehead Institute Centre for Genome Research"/>
        </authorList>
    </citation>
    <scope>NUCLEOTIDE SEQUENCE</scope>
</reference>
<dbReference type="GO" id="GO:0005525">
    <property type="term" value="F:GTP binding"/>
    <property type="evidence" value="ECO:0007669"/>
    <property type="project" value="UniProtKB-KW"/>
</dbReference>
<comment type="caution">
    <text evidence="6">The sequence shown here is derived from an EMBL/GenBank/DDBJ whole genome shotgun (WGS) entry which is preliminary data.</text>
</comment>
<evidence type="ECO:0000259" key="5">
    <source>
        <dbReference type="PROSITE" id="PS51716"/>
    </source>
</evidence>
<gene>
    <name evidence="6" type="ORF">GSTENG00004215001</name>
</gene>
<accession>Q4TAG7</accession>
<dbReference type="PROSITE" id="PS51716">
    <property type="entry name" value="G_IRG"/>
    <property type="match status" value="1"/>
</dbReference>
<name>Q4TAG7_TETNG</name>
<dbReference type="GO" id="GO:0016787">
    <property type="term" value="F:hydrolase activity"/>
    <property type="evidence" value="ECO:0007669"/>
    <property type="project" value="UniProtKB-KW"/>
</dbReference>
<dbReference type="PANTHER" id="PTHR32341">
    <property type="entry name" value="INTERFERON-INDUCIBLE GTPASE"/>
    <property type="match status" value="1"/>
</dbReference>
<feature type="domain" description="IRG-type G" evidence="5">
    <location>
        <begin position="1"/>
        <end position="75"/>
    </location>
</feature>
<evidence type="ECO:0000256" key="4">
    <source>
        <dbReference type="ARBA" id="ARBA00023134"/>
    </source>
</evidence>
<dbReference type="InterPro" id="IPR030385">
    <property type="entry name" value="G_IRG_dom"/>
</dbReference>
<dbReference type="KEGG" id="tng:GSTEN00004215G001"/>
<protein>
    <submittedName>
        <fullName evidence="6">(spotted green pufferfish) hypothetical protein</fullName>
    </submittedName>
</protein>
<dbReference type="PANTHER" id="PTHR32341:SF10">
    <property type="entry name" value="INTERFERON-INDUCIBLE GTPASE 5"/>
    <property type="match status" value="1"/>
</dbReference>
<organism evidence="6">
    <name type="scientific">Tetraodon nigroviridis</name>
    <name type="common">Spotted green pufferfish</name>
    <name type="synonym">Chelonodon nigroviridis</name>
    <dbReference type="NCBI Taxonomy" id="99883"/>
    <lineage>
        <taxon>Eukaryota</taxon>
        <taxon>Metazoa</taxon>
        <taxon>Chordata</taxon>
        <taxon>Craniata</taxon>
        <taxon>Vertebrata</taxon>
        <taxon>Euteleostomi</taxon>
        <taxon>Actinopterygii</taxon>
        <taxon>Neopterygii</taxon>
        <taxon>Teleostei</taxon>
        <taxon>Neoteleostei</taxon>
        <taxon>Acanthomorphata</taxon>
        <taxon>Eupercaria</taxon>
        <taxon>Tetraodontiformes</taxon>
        <taxon>Tetradontoidea</taxon>
        <taxon>Tetraodontidae</taxon>
        <taxon>Tetraodon</taxon>
    </lineage>
</organism>
<comment type="similarity">
    <text evidence="1">Belongs to the TRAFAC class dynamin-like GTPase superfamily. IRG family.</text>
</comment>
<keyword evidence="4" id="KW-0342">GTP-binding</keyword>
<dbReference type="GO" id="GO:0016020">
    <property type="term" value="C:membrane"/>
    <property type="evidence" value="ECO:0007669"/>
    <property type="project" value="InterPro"/>
</dbReference>
<dbReference type="AlphaFoldDB" id="Q4TAG7"/>
<evidence type="ECO:0000256" key="2">
    <source>
        <dbReference type="ARBA" id="ARBA00022741"/>
    </source>
</evidence>
<keyword evidence="3" id="KW-0378">Hydrolase</keyword>
<evidence type="ECO:0000256" key="3">
    <source>
        <dbReference type="ARBA" id="ARBA00022801"/>
    </source>
</evidence>
<dbReference type="Pfam" id="PF05049">
    <property type="entry name" value="IIGP"/>
    <property type="match status" value="1"/>
</dbReference>
<dbReference type="InterPro" id="IPR051515">
    <property type="entry name" value="IRG"/>
</dbReference>
<evidence type="ECO:0000256" key="1">
    <source>
        <dbReference type="ARBA" id="ARBA00005429"/>
    </source>
</evidence>
<dbReference type="OrthoDB" id="422720at2759"/>
<reference evidence="6" key="1">
    <citation type="journal article" date="2004" name="Nature">
        <title>Genome duplication in the teleost fish Tetraodon nigroviridis reveals the early vertebrate proto-karyotype.</title>
        <authorList>
            <person name="Jaillon O."/>
            <person name="Aury J.-M."/>
            <person name="Brunet F."/>
            <person name="Petit J.-L."/>
            <person name="Stange-Thomann N."/>
            <person name="Mauceli E."/>
            <person name="Bouneau L."/>
            <person name="Fischer C."/>
            <person name="Ozouf-Costaz C."/>
            <person name="Bernot A."/>
            <person name="Nicaud S."/>
            <person name="Jaffe D."/>
            <person name="Fisher S."/>
            <person name="Lutfalla G."/>
            <person name="Dossat C."/>
            <person name="Segurens B."/>
            <person name="Dasilva C."/>
            <person name="Salanoubat M."/>
            <person name="Levy M."/>
            <person name="Boudet N."/>
            <person name="Castellano S."/>
            <person name="Anthouard V."/>
            <person name="Jubin C."/>
            <person name="Castelli V."/>
            <person name="Katinka M."/>
            <person name="Vacherie B."/>
            <person name="Biemont C."/>
            <person name="Skalli Z."/>
            <person name="Cattolico L."/>
            <person name="Poulain J."/>
            <person name="De Berardinis V."/>
            <person name="Cruaud C."/>
            <person name="Duprat S."/>
            <person name="Brottier P."/>
            <person name="Coutanceau J.-P."/>
            <person name="Gouzy J."/>
            <person name="Parra G."/>
            <person name="Lardier G."/>
            <person name="Chapple C."/>
            <person name="McKernan K.J."/>
            <person name="McEwan P."/>
            <person name="Bosak S."/>
            <person name="Kellis M."/>
            <person name="Volff J.-N."/>
            <person name="Guigo R."/>
            <person name="Zody M.C."/>
            <person name="Mesirov J."/>
            <person name="Lindblad-Toh K."/>
            <person name="Birren B."/>
            <person name="Nusbaum C."/>
            <person name="Kahn D."/>
            <person name="Robinson-Rechavi M."/>
            <person name="Laudet V."/>
            <person name="Schachter V."/>
            <person name="Quetier F."/>
            <person name="Saurin W."/>
            <person name="Scarpelli C."/>
            <person name="Wincker P."/>
            <person name="Lander E.S."/>
            <person name="Weissenbach J."/>
            <person name="Roest Crollius H."/>
        </authorList>
    </citation>
    <scope>NUCLEOTIDE SEQUENCE [LARGE SCALE GENOMIC DNA]</scope>
</reference>
<proteinExistence type="inferred from homology"/>
<dbReference type="InterPro" id="IPR007743">
    <property type="entry name" value="Immunity-related_GTPase-like"/>
</dbReference>
<dbReference type="EMBL" id="CAAE01007343">
    <property type="protein sequence ID" value="CAF90115.1"/>
    <property type="molecule type" value="Genomic_DNA"/>
</dbReference>
<keyword evidence="2" id="KW-0547">Nucleotide-binding</keyword>
<dbReference type="Gene3D" id="3.40.50.300">
    <property type="entry name" value="P-loop containing nucleotide triphosphate hydrolases"/>
    <property type="match status" value="1"/>
</dbReference>
<sequence length="109" mass="12890">MGKKFYFLRSKVDNDLLNAQRSQRDFDPEQTLSHIRENCEQGLLNAGVQAQVFLLSSFELQRYDFHRLHETLERELPEHKKDVLLVAMPNISLEIIEKKKKAFKSKIPY</sequence>
<dbReference type="InterPro" id="IPR027417">
    <property type="entry name" value="P-loop_NTPase"/>
</dbReference>
<evidence type="ECO:0000313" key="6">
    <source>
        <dbReference type="EMBL" id="CAF90115.1"/>
    </source>
</evidence>